<dbReference type="InterPro" id="IPR001623">
    <property type="entry name" value="DnaJ_domain"/>
</dbReference>
<feature type="binding site" evidence="11">
    <location>
        <position position="186"/>
    </location>
    <ligand>
        <name>Zn(2+)</name>
        <dbReference type="ChEBI" id="CHEBI:29105"/>
        <label>2</label>
    </ligand>
</feature>
<dbReference type="PANTHER" id="PTHR43096:SF48">
    <property type="entry name" value="CHAPERONE PROTEIN DNAJ"/>
    <property type="match status" value="1"/>
</dbReference>
<reference evidence="15 16" key="1">
    <citation type="submission" date="2016-10" db="EMBL/GenBank/DDBJ databases">
        <authorList>
            <person name="de Groot N.N."/>
        </authorList>
    </citation>
    <scope>NUCLEOTIDE SEQUENCE [LARGE SCALE GENOMIC DNA]</scope>
    <source>
        <strain evidence="15 16">DSM 10495</strain>
    </source>
</reference>
<evidence type="ECO:0000256" key="3">
    <source>
        <dbReference type="ARBA" id="ARBA00022723"/>
    </source>
</evidence>
<evidence type="ECO:0000313" key="16">
    <source>
        <dbReference type="Proteomes" id="UP000182652"/>
    </source>
</evidence>
<dbReference type="Gene3D" id="1.10.287.110">
    <property type="entry name" value="DnaJ domain"/>
    <property type="match status" value="1"/>
</dbReference>
<dbReference type="PRINTS" id="PR00625">
    <property type="entry name" value="JDOMAIN"/>
</dbReference>
<name>A0A1H4Q686_9MICC</name>
<evidence type="ECO:0000256" key="8">
    <source>
        <dbReference type="ARBA" id="ARBA00023186"/>
    </source>
</evidence>
<feature type="binding site" evidence="11">
    <location>
        <position position="200"/>
    </location>
    <ligand>
        <name>Zn(2+)</name>
        <dbReference type="ChEBI" id="CHEBI:29105"/>
        <label>1</label>
    </ligand>
</feature>
<dbReference type="NCBIfam" id="TIGR02349">
    <property type="entry name" value="DnaJ_bact"/>
    <property type="match status" value="1"/>
</dbReference>
<evidence type="ECO:0000256" key="6">
    <source>
        <dbReference type="ARBA" id="ARBA00022833"/>
    </source>
</evidence>
<dbReference type="GO" id="GO:0005737">
    <property type="term" value="C:cytoplasm"/>
    <property type="evidence" value="ECO:0007669"/>
    <property type="project" value="UniProtKB-SubCell"/>
</dbReference>
<evidence type="ECO:0000256" key="1">
    <source>
        <dbReference type="ARBA" id="ARBA00022490"/>
    </source>
</evidence>
<dbReference type="InterPro" id="IPR018253">
    <property type="entry name" value="DnaJ_domain_CS"/>
</dbReference>
<dbReference type="FunFam" id="2.60.260.20:FF:000005">
    <property type="entry name" value="Chaperone protein dnaJ 1, mitochondrial"/>
    <property type="match status" value="1"/>
</dbReference>
<dbReference type="CDD" id="cd10747">
    <property type="entry name" value="DnaJ_C"/>
    <property type="match status" value="1"/>
</dbReference>
<feature type="domain" description="CR-type" evidence="14">
    <location>
        <begin position="127"/>
        <end position="209"/>
    </location>
</feature>
<dbReference type="CDD" id="cd10719">
    <property type="entry name" value="DnaJ_zf"/>
    <property type="match status" value="1"/>
</dbReference>
<keyword evidence="8 11" id="KW-0143">Chaperone</keyword>
<keyword evidence="7 11" id="KW-0346">Stress response</keyword>
<dbReference type="NCBIfam" id="NF008035">
    <property type="entry name" value="PRK10767.1"/>
    <property type="match status" value="1"/>
</dbReference>
<feature type="binding site" evidence="11">
    <location>
        <position position="183"/>
    </location>
    <ligand>
        <name>Zn(2+)</name>
        <dbReference type="ChEBI" id="CHEBI:29105"/>
        <label>2</label>
    </ligand>
</feature>
<dbReference type="GO" id="GO:0042026">
    <property type="term" value="P:protein refolding"/>
    <property type="evidence" value="ECO:0007669"/>
    <property type="project" value="TreeGrafter"/>
</dbReference>
<dbReference type="AlphaFoldDB" id="A0A1H4Q686"/>
<dbReference type="CDD" id="cd06257">
    <property type="entry name" value="DnaJ"/>
    <property type="match status" value="1"/>
</dbReference>
<sequence length="374" mass="39857">MSSHYEVLGVPRDASGEEIKKAYRKLARTLHPDVNSGDDAAEQFKAVTHAYEVLSDPEKRRVYDTTGNENGTDNGFGGYSGSGFAFQDIFDTFFGGGGAAAGPASRVRRGQDALVEVRIDLKDAVFGVEKTLELETAVVCETCDGSCCQPGTSPERCDICHGAGQVQRPVRSILGQVMTAATCPSCQGFGTVIKDPCNECNGQGRVRSHRSLSIKIPAGVSTGTRIQLSGHGEAGIAGGPSGDLYVQVRVNPDKTYTRDGDDLQAALKVPMTAAALGTDVELETFDGPQTISIKPGTQSGEVITLHELGVTHLRGYGRGDLKVRIQVETPTKLDAEQEELLRKLAGLRDEEFTEGKLASSGGMFAKLRDKFGNL</sequence>
<evidence type="ECO:0000256" key="10">
    <source>
        <dbReference type="ARBA" id="ARBA00067609"/>
    </source>
</evidence>
<dbReference type="InterPro" id="IPR012724">
    <property type="entry name" value="DnaJ"/>
</dbReference>
<dbReference type="EMBL" id="FNSN01000003">
    <property type="protein sequence ID" value="SEC15131.1"/>
    <property type="molecule type" value="Genomic_DNA"/>
</dbReference>
<dbReference type="GO" id="GO:0051082">
    <property type="term" value="F:unfolded protein binding"/>
    <property type="evidence" value="ECO:0007669"/>
    <property type="project" value="UniProtKB-UniRule"/>
</dbReference>
<dbReference type="Pfam" id="PF00226">
    <property type="entry name" value="DnaJ"/>
    <property type="match status" value="1"/>
</dbReference>
<evidence type="ECO:0000259" key="13">
    <source>
        <dbReference type="PROSITE" id="PS50076"/>
    </source>
</evidence>
<evidence type="ECO:0000259" key="14">
    <source>
        <dbReference type="PROSITE" id="PS51188"/>
    </source>
</evidence>
<dbReference type="PROSITE" id="PS50076">
    <property type="entry name" value="DNAJ_2"/>
    <property type="match status" value="1"/>
</dbReference>
<keyword evidence="16" id="KW-1185">Reference proteome</keyword>
<feature type="binding site" evidence="11">
    <location>
        <position position="157"/>
    </location>
    <ligand>
        <name>Zn(2+)</name>
        <dbReference type="ChEBI" id="CHEBI:29105"/>
        <label>2</label>
    </ligand>
</feature>
<dbReference type="HAMAP" id="MF_01152">
    <property type="entry name" value="DnaJ"/>
    <property type="match status" value="1"/>
</dbReference>
<dbReference type="Pfam" id="PF00684">
    <property type="entry name" value="DnaJ_CXXCXGXG"/>
    <property type="match status" value="1"/>
</dbReference>
<evidence type="ECO:0000256" key="7">
    <source>
        <dbReference type="ARBA" id="ARBA00023016"/>
    </source>
</evidence>
<dbReference type="SMART" id="SM00271">
    <property type="entry name" value="DnaJ"/>
    <property type="match status" value="1"/>
</dbReference>
<dbReference type="InterPro" id="IPR036410">
    <property type="entry name" value="HSP_DnaJ_Cys-rich_dom_sf"/>
</dbReference>
<comment type="similarity">
    <text evidence="9 11">Belongs to the DnaJ family.</text>
</comment>
<keyword evidence="4 11" id="KW-0677">Repeat</keyword>
<feature type="domain" description="J" evidence="13">
    <location>
        <begin position="3"/>
        <end position="67"/>
    </location>
</feature>
<dbReference type="GO" id="GO:0009408">
    <property type="term" value="P:response to heat"/>
    <property type="evidence" value="ECO:0007669"/>
    <property type="project" value="InterPro"/>
</dbReference>
<dbReference type="PANTHER" id="PTHR43096">
    <property type="entry name" value="DNAJ HOMOLOG 1, MITOCHONDRIAL-RELATED"/>
    <property type="match status" value="1"/>
</dbReference>
<evidence type="ECO:0000256" key="4">
    <source>
        <dbReference type="ARBA" id="ARBA00022737"/>
    </source>
</evidence>
<dbReference type="Gene3D" id="2.60.260.20">
    <property type="entry name" value="Urease metallochaperone UreE, N-terminal domain"/>
    <property type="match status" value="2"/>
</dbReference>
<evidence type="ECO:0000313" key="15">
    <source>
        <dbReference type="EMBL" id="SEC15131.1"/>
    </source>
</evidence>
<evidence type="ECO:0000256" key="12">
    <source>
        <dbReference type="PROSITE-ProRule" id="PRU00546"/>
    </source>
</evidence>
<dbReference type="SUPFAM" id="SSF49493">
    <property type="entry name" value="HSP40/DnaJ peptide-binding domain"/>
    <property type="match status" value="2"/>
</dbReference>
<keyword evidence="3 11" id="KW-0479">Metal-binding</keyword>
<evidence type="ECO:0000256" key="5">
    <source>
        <dbReference type="ARBA" id="ARBA00022771"/>
    </source>
</evidence>
<dbReference type="Gene3D" id="2.10.230.10">
    <property type="entry name" value="Heat shock protein DnaJ, cysteine-rich domain"/>
    <property type="match status" value="1"/>
</dbReference>
<dbReference type="InterPro" id="IPR008971">
    <property type="entry name" value="HSP40/DnaJ_pept-bd"/>
</dbReference>
<dbReference type="InterPro" id="IPR036869">
    <property type="entry name" value="J_dom_sf"/>
</dbReference>
<dbReference type="InterPro" id="IPR001305">
    <property type="entry name" value="HSP_DnaJ_Cys-rich_dom"/>
</dbReference>
<dbReference type="SUPFAM" id="SSF57938">
    <property type="entry name" value="DnaJ/Hsp40 cysteine-rich domain"/>
    <property type="match status" value="1"/>
</dbReference>
<dbReference type="PROSITE" id="PS00636">
    <property type="entry name" value="DNAJ_1"/>
    <property type="match status" value="1"/>
</dbReference>
<comment type="subcellular location">
    <subcellularLocation>
        <location evidence="11">Cytoplasm</location>
    </subcellularLocation>
</comment>
<dbReference type="GO" id="GO:0005524">
    <property type="term" value="F:ATP binding"/>
    <property type="evidence" value="ECO:0007669"/>
    <property type="project" value="InterPro"/>
</dbReference>
<comment type="function">
    <text evidence="11">Participates actively in the response to hyperosmotic and heat shock by preventing the aggregation of stress-denatured proteins and by disaggregating proteins, also in an autonomous, DnaK-independent fashion. Unfolded proteins bind initially to DnaJ; upon interaction with the DnaJ-bound protein, DnaK hydrolyzes its bound ATP, resulting in the formation of a stable complex. GrpE releases ADP from DnaK; ATP binding to DnaK triggers the release of the substrate protein, thus completing the reaction cycle. Several rounds of ATP-dependent interactions between DnaJ, DnaK and GrpE are required for fully efficient folding. Also involved, together with DnaK and GrpE, in the DNA replication of plasmids through activation of initiation proteins.</text>
</comment>
<dbReference type="Pfam" id="PF01556">
    <property type="entry name" value="DnaJ_C"/>
    <property type="match status" value="1"/>
</dbReference>
<dbReference type="FunFam" id="2.10.230.10:FF:000002">
    <property type="entry name" value="Molecular chaperone DnaJ"/>
    <property type="match status" value="1"/>
</dbReference>
<keyword evidence="1 11" id="KW-0963">Cytoplasm</keyword>
<feature type="binding site" evidence="11">
    <location>
        <position position="140"/>
    </location>
    <ligand>
        <name>Zn(2+)</name>
        <dbReference type="ChEBI" id="CHEBI:29105"/>
        <label>1</label>
    </ligand>
</feature>
<dbReference type="GO" id="GO:0031072">
    <property type="term" value="F:heat shock protein binding"/>
    <property type="evidence" value="ECO:0007669"/>
    <property type="project" value="InterPro"/>
</dbReference>
<dbReference type="STRING" id="156980.SAMN04489745_2196"/>
<feature type="zinc finger region" description="CR-type" evidence="12">
    <location>
        <begin position="127"/>
        <end position="209"/>
    </location>
</feature>
<keyword evidence="6 11" id="KW-0862">Zinc</keyword>
<keyword evidence="5 11" id="KW-0863">Zinc-finger</keyword>
<evidence type="ECO:0000256" key="11">
    <source>
        <dbReference type="HAMAP-Rule" id="MF_01152"/>
    </source>
</evidence>
<dbReference type="Proteomes" id="UP000182652">
    <property type="component" value="Unassembled WGS sequence"/>
</dbReference>
<dbReference type="PROSITE" id="PS51188">
    <property type="entry name" value="ZF_CR"/>
    <property type="match status" value="1"/>
</dbReference>
<dbReference type="InterPro" id="IPR002939">
    <property type="entry name" value="DnaJ_C"/>
</dbReference>
<evidence type="ECO:0000256" key="2">
    <source>
        <dbReference type="ARBA" id="ARBA00022705"/>
    </source>
</evidence>
<feature type="binding site" evidence="11">
    <location>
        <position position="160"/>
    </location>
    <ligand>
        <name>Zn(2+)</name>
        <dbReference type="ChEBI" id="CHEBI:29105"/>
        <label>2</label>
    </ligand>
</feature>
<accession>A0A1H4Q686</accession>
<comment type="cofactor">
    <cofactor evidence="11">
        <name>Zn(2+)</name>
        <dbReference type="ChEBI" id="CHEBI:29105"/>
    </cofactor>
    <text evidence="11">Binds 2 Zn(2+) ions per monomer.</text>
</comment>
<comment type="subunit">
    <text evidence="11">Homodimer.</text>
</comment>
<keyword evidence="2 11" id="KW-0235">DNA replication</keyword>
<gene>
    <name evidence="11" type="primary">dnaJ</name>
    <name evidence="15" type="ORF">SAMN04489745_2196</name>
</gene>
<feature type="binding site" evidence="11">
    <location>
        <position position="197"/>
    </location>
    <ligand>
        <name>Zn(2+)</name>
        <dbReference type="ChEBI" id="CHEBI:29105"/>
        <label>1</label>
    </ligand>
</feature>
<dbReference type="SUPFAM" id="SSF46565">
    <property type="entry name" value="Chaperone J-domain"/>
    <property type="match status" value="1"/>
</dbReference>
<proteinExistence type="inferred from homology"/>
<dbReference type="GO" id="GO:0006260">
    <property type="term" value="P:DNA replication"/>
    <property type="evidence" value="ECO:0007669"/>
    <property type="project" value="UniProtKB-KW"/>
</dbReference>
<comment type="caution">
    <text evidence="11">Lacks conserved residue(s) required for the propagation of feature annotation.</text>
</comment>
<organism evidence="15 16">
    <name type="scientific">Arthrobacter woluwensis</name>
    <dbReference type="NCBI Taxonomy" id="156980"/>
    <lineage>
        <taxon>Bacteria</taxon>
        <taxon>Bacillati</taxon>
        <taxon>Actinomycetota</taxon>
        <taxon>Actinomycetes</taxon>
        <taxon>Micrococcales</taxon>
        <taxon>Micrococcaceae</taxon>
        <taxon>Arthrobacter</taxon>
    </lineage>
</organism>
<protein>
    <recommendedName>
        <fullName evidence="10 11">Chaperone protein DnaJ</fullName>
    </recommendedName>
</protein>
<dbReference type="GO" id="GO:0008270">
    <property type="term" value="F:zinc ion binding"/>
    <property type="evidence" value="ECO:0007669"/>
    <property type="project" value="UniProtKB-UniRule"/>
</dbReference>
<comment type="domain">
    <text evidence="11">The J domain is necessary and sufficient to stimulate DnaK ATPase activity. Zinc center 1 plays an important role in the autonomous, DnaK-independent chaperone activity of DnaJ. Zinc center 2 is essential for interaction with DnaK and for DnaJ activity.</text>
</comment>
<feature type="binding site" evidence="11">
    <location>
        <position position="143"/>
    </location>
    <ligand>
        <name>Zn(2+)</name>
        <dbReference type="ChEBI" id="CHEBI:29105"/>
        <label>1</label>
    </ligand>
</feature>
<evidence type="ECO:0000256" key="9">
    <source>
        <dbReference type="ARBA" id="ARBA00061004"/>
    </source>
</evidence>
<dbReference type="RefSeq" id="WP_066212601.1">
    <property type="nucleotide sequence ID" value="NZ_FNSN01000003.1"/>
</dbReference>